<dbReference type="Pfam" id="PF01926">
    <property type="entry name" value="MMR_HSR1"/>
    <property type="match status" value="1"/>
</dbReference>
<organism evidence="3 4">
    <name type="scientific">Beta vulgaris subsp. vulgaris</name>
    <name type="common">Beet</name>
    <dbReference type="NCBI Taxonomy" id="3555"/>
    <lineage>
        <taxon>Eukaryota</taxon>
        <taxon>Viridiplantae</taxon>
        <taxon>Streptophyta</taxon>
        <taxon>Embryophyta</taxon>
        <taxon>Tracheophyta</taxon>
        <taxon>Spermatophyta</taxon>
        <taxon>Magnoliopsida</taxon>
        <taxon>eudicotyledons</taxon>
        <taxon>Gunneridae</taxon>
        <taxon>Pentapetalae</taxon>
        <taxon>Caryophyllales</taxon>
        <taxon>Chenopodiaceae</taxon>
        <taxon>Betoideae</taxon>
        <taxon>Beta</taxon>
    </lineage>
</organism>
<dbReference type="SUPFAM" id="SSF52540">
    <property type="entry name" value="P-loop containing nucleoside triphosphate hydrolases"/>
    <property type="match status" value="1"/>
</dbReference>
<feature type="region of interest" description="Disordered" evidence="1">
    <location>
        <begin position="1"/>
        <end position="22"/>
    </location>
</feature>
<dbReference type="PANTHER" id="PTHR43834">
    <property type="entry name" value="GTPASE DER"/>
    <property type="match status" value="1"/>
</dbReference>
<proteinExistence type="predicted"/>
<evidence type="ECO:0000313" key="3">
    <source>
        <dbReference type="EMBL" id="KMS65290.1"/>
    </source>
</evidence>
<evidence type="ECO:0000313" key="4">
    <source>
        <dbReference type="Proteomes" id="UP000035740"/>
    </source>
</evidence>
<feature type="compositionally biased region" description="Basic residues" evidence="1">
    <location>
        <begin position="1"/>
        <end position="12"/>
    </location>
</feature>
<evidence type="ECO:0000259" key="2">
    <source>
        <dbReference type="Pfam" id="PF01926"/>
    </source>
</evidence>
<feature type="non-terminal residue" evidence="3">
    <location>
        <position position="173"/>
    </location>
</feature>
<feature type="non-terminal residue" evidence="3">
    <location>
        <position position="1"/>
    </location>
</feature>
<dbReference type="PANTHER" id="PTHR43834:SF6">
    <property type="entry name" value="GTPASE DER"/>
    <property type="match status" value="1"/>
</dbReference>
<dbReference type="EMBL" id="KQ111340">
    <property type="protein sequence ID" value="KMS65290.1"/>
    <property type="molecule type" value="Genomic_DNA"/>
</dbReference>
<sequence>RQHHTRRAHRRVGNTGGFRDRYGGLDSLRGRWPRRHDGARSENRADAAEEQKDVLLVVNKADFNEDKIDLAEAYRLGLGEPVRVSAEHGANEGVLRDAILTKLGPIPPEDLPDRSAEKPLCVCFIGRPNVGKSSLSNRLLDSDRLIVSDVPGTTRDSVSLDFQFKGRDGEMYP</sequence>
<dbReference type="OrthoDB" id="8954335at2759"/>
<dbReference type="GO" id="GO:0005525">
    <property type="term" value="F:GTP binding"/>
    <property type="evidence" value="ECO:0007669"/>
    <property type="project" value="InterPro"/>
</dbReference>
<gene>
    <name evidence="3" type="ORF">BVRB_037480</name>
</gene>
<feature type="domain" description="G" evidence="2">
    <location>
        <begin position="122"/>
        <end position="167"/>
    </location>
</feature>
<dbReference type="InterPro" id="IPR006073">
    <property type="entry name" value="GTP-bd"/>
</dbReference>
<feature type="compositionally biased region" description="Basic and acidic residues" evidence="1">
    <location>
        <begin position="35"/>
        <end position="48"/>
    </location>
</feature>
<accession>A0A0J8BHU8</accession>
<name>A0A0J8BHU8_BETVV</name>
<feature type="region of interest" description="Disordered" evidence="1">
    <location>
        <begin position="29"/>
        <end position="48"/>
    </location>
</feature>
<reference evidence="3 4" key="1">
    <citation type="journal article" date="2014" name="Nature">
        <title>The genome of the recently domesticated crop plant sugar beet (Beta vulgaris).</title>
        <authorList>
            <person name="Dohm J.C."/>
            <person name="Minoche A.E."/>
            <person name="Holtgrawe D."/>
            <person name="Capella-Gutierrez S."/>
            <person name="Zakrzewski F."/>
            <person name="Tafer H."/>
            <person name="Rupp O."/>
            <person name="Sorensen T.R."/>
            <person name="Stracke R."/>
            <person name="Reinhardt R."/>
            <person name="Goesmann A."/>
            <person name="Kraft T."/>
            <person name="Schulz B."/>
            <person name="Stadler P.F."/>
            <person name="Schmidt T."/>
            <person name="Gabaldon T."/>
            <person name="Lehrach H."/>
            <person name="Weisshaar B."/>
            <person name="Himmelbauer H."/>
        </authorList>
    </citation>
    <scope>NUCLEOTIDE SEQUENCE [LARGE SCALE GENOMIC DNA]</scope>
    <source>
        <tissue evidence="3">Taproot</tissue>
    </source>
</reference>
<keyword evidence="4" id="KW-1185">Reference proteome</keyword>
<dbReference type="Proteomes" id="UP000035740">
    <property type="component" value="Unassembled WGS sequence"/>
</dbReference>
<dbReference type="AlphaFoldDB" id="A0A0J8BHU8"/>
<dbReference type="Gene3D" id="3.40.50.300">
    <property type="entry name" value="P-loop containing nucleotide triphosphate hydrolases"/>
    <property type="match status" value="2"/>
</dbReference>
<evidence type="ECO:0000256" key="1">
    <source>
        <dbReference type="SAM" id="MobiDB-lite"/>
    </source>
</evidence>
<protein>
    <recommendedName>
        <fullName evidence="2">G domain-containing protein</fullName>
    </recommendedName>
</protein>
<dbReference type="InterPro" id="IPR027417">
    <property type="entry name" value="P-loop_NTPase"/>
</dbReference>